<keyword evidence="5" id="KW-1133">Transmembrane helix</keyword>
<dbReference type="EMBL" id="BJWL01000363">
    <property type="protein sequence ID" value="GFS41068.1"/>
    <property type="molecule type" value="Genomic_DNA"/>
</dbReference>
<organism evidence="7 8">
    <name type="scientific">Actinidia rufa</name>
    <dbReference type="NCBI Taxonomy" id="165716"/>
    <lineage>
        <taxon>Eukaryota</taxon>
        <taxon>Viridiplantae</taxon>
        <taxon>Streptophyta</taxon>
        <taxon>Embryophyta</taxon>
        <taxon>Tracheophyta</taxon>
        <taxon>Spermatophyta</taxon>
        <taxon>Magnoliopsida</taxon>
        <taxon>eudicotyledons</taxon>
        <taxon>Gunneridae</taxon>
        <taxon>Pentapetalae</taxon>
        <taxon>asterids</taxon>
        <taxon>Ericales</taxon>
        <taxon>Actinidiaceae</taxon>
        <taxon>Actinidia</taxon>
    </lineage>
</organism>
<keyword evidence="8" id="KW-1185">Reference proteome</keyword>
<dbReference type="InterPro" id="IPR032675">
    <property type="entry name" value="LRR_dom_sf"/>
</dbReference>
<evidence type="ECO:0000256" key="2">
    <source>
        <dbReference type="ARBA" id="ARBA00022614"/>
    </source>
</evidence>
<evidence type="ECO:0000256" key="5">
    <source>
        <dbReference type="ARBA" id="ARBA00022989"/>
    </source>
</evidence>
<dbReference type="Proteomes" id="UP000585474">
    <property type="component" value="Unassembled WGS sequence"/>
</dbReference>
<dbReference type="OrthoDB" id="687555at2759"/>
<name>A0A7J0DRX5_9ERIC</name>
<keyword evidence="3" id="KW-0812">Transmembrane</keyword>
<evidence type="ECO:0000256" key="3">
    <source>
        <dbReference type="ARBA" id="ARBA00022692"/>
    </source>
</evidence>
<dbReference type="InterPro" id="IPR001611">
    <property type="entry name" value="Leu-rich_rpt"/>
</dbReference>
<evidence type="ECO:0000256" key="6">
    <source>
        <dbReference type="ARBA" id="ARBA00023136"/>
    </source>
</evidence>
<comment type="subcellular location">
    <subcellularLocation>
        <location evidence="1">Membrane</location>
    </subcellularLocation>
</comment>
<keyword evidence="4" id="KW-0677">Repeat</keyword>
<dbReference type="Gene3D" id="3.80.10.10">
    <property type="entry name" value="Ribonuclease Inhibitor"/>
    <property type="match status" value="1"/>
</dbReference>
<dbReference type="AlphaFoldDB" id="A0A7J0DRX5"/>
<keyword evidence="6" id="KW-0472">Membrane</keyword>
<dbReference type="Pfam" id="PF00560">
    <property type="entry name" value="LRR_1"/>
    <property type="match status" value="1"/>
</dbReference>
<comment type="caution">
    <text evidence="7">The sequence shown here is derived from an EMBL/GenBank/DDBJ whole genome shotgun (WGS) entry which is preliminary data.</text>
</comment>
<dbReference type="GO" id="GO:0016020">
    <property type="term" value="C:membrane"/>
    <property type="evidence" value="ECO:0007669"/>
    <property type="project" value="UniProtKB-SubCell"/>
</dbReference>
<evidence type="ECO:0000313" key="7">
    <source>
        <dbReference type="EMBL" id="GFS41068.1"/>
    </source>
</evidence>
<reference evidence="8" key="1">
    <citation type="submission" date="2019-07" db="EMBL/GenBank/DDBJ databases">
        <title>De Novo Assembly of kiwifruit Actinidia rufa.</title>
        <authorList>
            <person name="Sugita-Konishi S."/>
            <person name="Sato K."/>
            <person name="Mori E."/>
            <person name="Abe Y."/>
            <person name="Kisaki G."/>
            <person name="Hamano K."/>
            <person name="Suezawa K."/>
            <person name="Otani M."/>
            <person name="Fukuda T."/>
            <person name="Manabe T."/>
            <person name="Gomi K."/>
            <person name="Tabuchi M."/>
            <person name="Akimitsu K."/>
            <person name="Kataoka I."/>
        </authorList>
    </citation>
    <scope>NUCLEOTIDE SEQUENCE [LARGE SCALE GENOMIC DNA]</scope>
    <source>
        <strain evidence="8">cv. Fuchu</strain>
    </source>
</reference>
<keyword evidence="2" id="KW-0433">Leucine-rich repeat</keyword>
<dbReference type="PANTHER" id="PTHR27008">
    <property type="entry name" value="OS04G0122200 PROTEIN"/>
    <property type="match status" value="1"/>
</dbReference>
<sequence length="285" mass="31158">MQLKRFKKKREGGMWKREDFVVAIKPTTTPSASTPPRSWLAGVGQGLMSLVEASSESINGSEPGEGQNAGRRWLSESGFCLGSSKSGEAIFFILVVGIGKDDVRRLGLGVLSESEKSFVGTMPLSIFNLSSLTDFNVVLNQIQGSLPSKLGNTLPNLQIFSVGANFFTGYIPVSLSNTSKLEKLEMGENMFIEKVPSLEKLRDVWWLSFHGNELRTGEADDLSFLFSLTNATSLSYLSLSRNKFGGMLTESIGHFSTNSSQLLLSGNNIFGRIPRDAEFCKFAVD</sequence>
<evidence type="ECO:0000256" key="4">
    <source>
        <dbReference type="ARBA" id="ARBA00022737"/>
    </source>
</evidence>
<dbReference type="PANTHER" id="PTHR27008:SF596">
    <property type="entry name" value="OS02G0215500 PROTEIN"/>
    <property type="match status" value="1"/>
</dbReference>
<gene>
    <name evidence="7" type="ORF">Acr_00g0072060</name>
</gene>
<evidence type="ECO:0000256" key="1">
    <source>
        <dbReference type="ARBA" id="ARBA00004370"/>
    </source>
</evidence>
<accession>A0A7J0DRX5</accession>
<dbReference type="InterPro" id="IPR051809">
    <property type="entry name" value="Plant_receptor-like_S/T_kinase"/>
</dbReference>
<dbReference type="SUPFAM" id="SSF52058">
    <property type="entry name" value="L domain-like"/>
    <property type="match status" value="1"/>
</dbReference>
<evidence type="ECO:0000313" key="8">
    <source>
        <dbReference type="Proteomes" id="UP000585474"/>
    </source>
</evidence>
<proteinExistence type="predicted"/>
<protein>
    <submittedName>
        <fullName evidence="7">Uncharacterized protein</fullName>
    </submittedName>
</protein>